<proteinExistence type="predicted"/>
<accession>A0ABR6X9B9</accession>
<evidence type="ECO:0000313" key="4">
    <source>
        <dbReference type="Proteomes" id="UP000648257"/>
    </source>
</evidence>
<evidence type="ECO:0000259" key="2">
    <source>
        <dbReference type="SMART" id="SM00062"/>
    </source>
</evidence>
<dbReference type="PANTHER" id="PTHR38834:SF3">
    <property type="entry name" value="SOLUTE-BINDING PROTEIN FAMILY 3_N-TERMINAL DOMAIN-CONTAINING PROTEIN"/>
    <property type="match status" value="1"/>
</dbReference>
<sequence>MKTPPLILCFLLSATLCGLSTAQTKQDTIQITTEHYYPYSIADKDGVVYGASADKIHELFKRSKLAYQMNIMSWNRAFELARNHADTCVFSTSRTKERESSFHWIGPVMTGNWAVFGSPDKLNKVTSLKDIQQSTIGTEEGQVSLAYLSEKGFKMVTSTESVTTFKNVALGRIDYATAADTHGKKIIAENNLKDKVVWLFNYSSSDYYLACNPKMDTRTIALLNKNLREMKADGSFKRIENKY</sequence>
<name>A0ABR6X9B9_9BURK</name>
<keyword evidence="1" id="KW-0732">Signal</keyword>
<evidence type="ECO:0000313" key="3">
    <source>
        <dbReference type="EMBL" id="MBC3809540.1"/>
    </source>
</evidence>
<dbReference type="InterPro" id="IPR001638">
    <property type="entry name" value="Solute-binding_3/MltF_N"/>
</dbReference>
<dbReference type="SMART" id="SM00062">
    <property type="entry name" value="PBPb"/>
    <property type="match status" value="1"/>
</dbReference>
<dbReference type="Pfam" id="PF00497">
    <property type="entry name" value="SBP_bac_3"/>
    <property type="match status" value="1"/>
</dbReference>
<gene>
    <name evidence="3" type="ORF">H8K52_19545</name>
</gene>
<evidence type="ECO:0000256" key="1">
    <source>
        <dbReference type="SAM" id="SignalP"/>
    </source>
</evidence>
<dbReference type="Proteomes" id="UP000648257">
    <property type="component" value="Unassembled WGS sequence"/>
</dbReference>
<protein>
    <submittedName>
        <fullName evidence="3">Transporter substrate-binding domain-containing protein</fullName>
    </submittedName>
</protein>
<feature type="signal peptide" evidence="1">
    <location>
        <begin position="1"/>
        <end position="22"/>
    </location>
</feature>
<dbReference type="RefSeq" id="WP_186924596.1">
    <property type="nucleotide sequence ID" value="NZ_JACOFW010000037.1"/>
</dbReference>
<feature type="chain" id="PRO_5046461636" evidence="1">
    <location>
        <begin position="23"/>
        <end position="243"/>
    </location>
</feature>
<dbReference type="EMBL" id="JACOFW010000037">
    <property type="protein sequence ID" value="MBC3809540.1"/>
    <property type="molecule type" value="Genomic_DNA"/>
</dbReference>
<feature type="domain" description="Solute-binding protein family 3/N-terminal" evidence="2">
    <location>
        <begin position="28"/>
        <end position="242"/>
    </location>
</feature>
<organism evidence="3 4">
    <name type="scientific">Undibacterium seohonense</name>
    <dbReference type="NCBI Taxonomy" id="1344950"/>
    <lineage>
        <taxon>Bacteria</taxon>
        <taxon>Pseudomonadati</taxon>
        <taxon>Pseudomonadota</taxon>
        <taxon>Betaproteobacteria</taxon>
        <taxon>Burkholderiales</taxon>
        <taxon>Oxalobacteraceae</taxon>
        <taxon>Undibacterium</taxon>
    </lineage>
</organism>
<dbReference type="Gene3D" id="3.40.190.10">
    <property type="entry name" value="Periplasmic binding protein-like II"/>
    <property type="match status" value="2"/>
</dbReference>
<dbReference type="PANTHER" id="PTHR38834">
    <property type="entry name" value="PERIPLASMIC SUBSTRATE BINDING PROTEIN FAMILY 3"/>
    <property type="match status" value="1"/>
</dbReference>
<dbReference type="SUPFAM" id="SSF53850">
    <property type="entry name" value="Periplasmic binding protein-like II"/>
    <property type="match status" value="1"/>
</dbReference>
<comment type="caution">
    <text evidence="3">The sequence shown here is derived from an EMBL/GenBank/DDBJ whole genome shotgun (WGS) entry which is preliminary data.</text>
</comment>
<reference evidence="3 4" key="1">
    <citation type="submission" date="2020-08" db="EMBL/GenBank/DDBJ databases">
        <title>Novel species isolated from subtropical streams in China.</title>
        <authorList>
            <person name="Lu H."/>
        </authorList>
    </citation>
    <scope>NUCLEOTIDE SEQUENCE [LARGE SCALE GENOMIC DNA]</scope>
    <source>
        <strain evidence="3 4">KACC 16656</strain>
    </source>
</reference>
<keyword evidence="4" id="KW-1185">Reference proteome</keyword>